<sequence>MKNTYLDFLVLQRSAIDLIKEEKYQDAIKSLEDAKTIFPNKVDRIGHWLSGIYCIQNNKKDALKELKEVLHKGLYWNPNILTNDTDLSLIQDSEEFAEIIHKSKELYNLHKRNSSSLLHTVGNSQSETTITALHWKNSNALDFSQQIVTDNLRDRYLFSFIQSSQMFSHGCYHWDDYDMAKNEIENSDVKYNDKLESAIKNRMIFGASQGADTAIQMYFEPTRDYDTVIALVPTLANLDIIEEKIKTHQKTKVKFVIITGDKDYYYTNVLEAMPIFEKYNVPCKLIVIEGMGHTIPANFEELFEENIK</sequence>
<name>A0A5D4TD85_9BACI</name>
<dbReference type="OrthoDB" id="2832922at2"/>
<gene>
    <name evidence="2" type="ORF">FZC80_21085</name>
</gene>
<protein>
    <recommendedName>
        <fullName evidence="1">BCE-2095-like N-terminal domain-containing protein</fullName>
    </recommendedName>
</protein>
<accession>A0A5D4TD85</accession>
<dbReference type="EMBL" id="VTEW01000027">
    <property type="protein sequence ID" value="TYS72034.1"/>
    <property type="molecule type" value="Genomic_DNA"/>
</dbReference>
<dbReference type="SUPFAM" id="SSF53474">
    <property type="entry name" value="alpha/beta-Hydrolases"/>
    <property type="match status" value="1"/>
</dbReference>
<dbReference type="Pfam" id="PF22316">
    <property type="entry name" value="ABhydrolase-like_N"/>
    <property type="match status" value="1"/>
</dbReference>
<proteinExistence type="predicted"/>
<dbReference type="Gene3D" id="3.40.50.1820">
    <property type="entry name" value="alpha/beta hydrolase"/>
    <property type="match status" value="1"/>
</dbReference>
<reference evidence="2 3" key="1">
    <citation type="submission" date="2019-08" db="EMBL/GenBank/DDBJ databases">
        <title>Bacillus genomes from the desert of Cuatro Cienegas, Coahuila.</title>
        <authorList>
            <person name="Olmedo-Alvarez G."/>
        </authorList>
    </citation>
    <scope>NUCLEOTIDE SEQUENCE [LARGE SCALE GENOMIC DNA]</scope>
    <source>
        <strain evidence="2 3">CH451a_14T</strain>
    </source>
</reference>
<organism evidence="2 3">
    <name type="scientific">Rossellomorea aquimaris</name>
    <dbReference type="NCBI Taxonomy" id="189382"/>
    <lineage>
        <taxon>Bacteria</taxon>
        <taxon>Bacillati</taxon>
        <taxon>Bacillota</taxon>
        <taxon>Bacilli</taxon>
        <taxon>Bacillales</taxon>
        <taxon>Bacillaceae</taxon>
        <taxon>Rossellomorea</taxon>
    </lineage>
</organism>
<dbReference type="Proteomes" id="UP000325054">
    <property type="component" value="Unassembled WGS sequence"/>
</dbReference>
<evidence type="ECO:0000259" key="1">
    <source>
        <dbReference type="Pfam" id="PF22316"/>
    </source>
</evidence>
<dbReference type="InterPro" id="IPR054527">
    <property type="entry name" value="BCE_2095-like_N"/>
</dbReference>
<evidence type="ECO:0000313" key="3">
    <source>
        <dbReference type="Proteomes" id="UP000325054"/>
    </source>
</evidence>
<dbReference type="AlphaFoldDB" id="A0A5D4TD85"/>
<feature type="domain" description="BCE-2095-like N-terminal" evidence="1">
    <location>
        <begin position="13"/>
        <end position="106"/>
    </location>
</feature>
<dbReference type="RefSeq" id="WP_148993038.1">
    <property type="nucleotide sequence ID" value="NZ_VTEW01000027.1"/>
</dbReference>
<comment type="caution">
    <text evidence="2">The sequence shown here is derived from an EMBL/GenBank/DDBJ whole genome shotgun (WGS) entry which is preliminary data.</text>
</comment>
<evidence type="ECO:0000313" key="2">
    <source>
        <dbReference type="EMBL" id="TYS72034.1"/>
    </source>
</evidence>
<dbReference type="InterPro" id="IPR029058">
    <property type="entry name" value="AB_hydrolase_fold"/>
</dbReference>